<dbReference type="CDD" id="cd11965">
    <property type="entry name" value="SH3_ASAP1"/>
    <property type="match status" value="1"/>
</dbReference>
<reference evidence="16" key="1">
    <citation type="submission" date="2025-08" db="UniProtKB">
        <authorList>
            <consortium name="Ensembl"/>
        </authorList>
    </citation>
    <scope>IDENTIFICATION</scope>
</reference>
<dbReference type="SUPFAM" id="SSF48403">
    <property type="entry name" value="Ankyrin repeat"/>
    <property type="match status" value="1"/>
</dbReference>
<dbReference type="SUPFAM" id="SSF50729">
    <property type="entry name" value="PH domain-like"/>
    <property type="match status" value="1"/>
</dbReference>
<dbReference type="PANTHER" id="PTHR45854:SF2">
    <property type="entry name" value="ARF-GAP WITH SH3 DOMAIN, ANK REPEAT AND PH DOMAIN-CONTAINING PROTEIN 1"/>
    <property type="match status" value="1"/>
</dbReference>
<name>A0A8C1WFW3_CYPCA</name>
<feature type="compositionally biased region" description="Pro residues" evidence="13">
    <location>
        <begin position="800"/>
        <end position="817"/>
    </location>
</feature>
<evidence type="ECO:0000256" key="4">
    <source>
        <dbReference type="ARBA" id="ARBA00022468"/>
    </source>
</evidence>
<dbReference type="InterPro" id="IPR011993">
    <property type="entry name" value="PH-like_dom_sf"/>
</dbReference>
<feature type="repeat" description="ANK" evidence="11">
    <location>
        <begin position="523"/>
        <end position="558"/>
    </location>
</feature>
<feature type="compositionally biased region" description="Pro residues" evidence="13">
    <location>
        <begin position="862"/>
        <end position="877"/>
    </location>
</feature>
<dbReference type="Gene3D" id="2.30.30.40">
    <property type="entry name" value="SH3 Domains"/>
    <property type="match status" value="1"/>
</dbReference>
<dbReference type="InterPro" id="IPR037278">
    <property type="entry name" value="ARFGAP/RecO"/>
</dbReference>
<keyword evidence="6" id="KW-0479">Metal-binding</keyword>
<evidence type="ECO:0000256" key="1">
    <source>
        <dbReference type="ARBA" id="ARBA00004370"/>
    </source>
</evidence>
<dbReference type="Gene3D" id="1.20.1270.60">
    <property type="entry name" value="Arfaptin homology (AH) domain/BAR domain"/>
    <property type="match status" value="1"/>
</dbReference>
<dbReference type="Pfam" id="PF00169">
    <property type="entry name" value="PH"/>
    <property type="match status" value="1"/>
</dbReference>
<dbReference type="CDD" id="cd13251">
    <property type="entry name" value="PH_ASAP"/>
    <property type="match status" value="1"/>
</dbReference>
<evidence type="ECO:0000313" key="16">
    <source>
        <dbReference type="Ensembl" id="ENSCCRP00015064907.1"/>
    </source>
</evidence>
<dbReference type="SUPFAM" id="SSF57863">
    <property type="entry name" value="ArfGap/RecO-like zinc finger"/>
    <property type="match status" value="1"/>
</dbReference>
<dbReference type="PRINTS" id="PR00499">
    <property type="entry name" value="P67PHOX"/>
</dbReference>
<dbReference type="SMART" id="SM00326">
    <property type="entry name" value="SH3"/>
    <property type="match status" value="1"/>
</dbReference>
<evidence type="ECO:0000256" key="9">
    <source>
        <dbReference type="ARBA" id="ARBA00023043"/>
    </source>
</evidence>
<dbReference type="PANTHER" id="PTHR45854">
    <property type="entry name" value="ASAP FAMILY MEMBER"/>
    <property type="match status" value="1"/>
</dbReference>
<dbReference type="InterPro" id="IPR002110">
    <property type="entry name" value="Ankyrin_rpt"/>
</dbReference>
<dbReference type="FunFam" id="1.20.1270.60:FF:000004">
    <property type="entry name" value="Arf-GAP with SH3 domain, ANK repeat and PH domain-containing protein 1"/>
    <property type="match status" value="1"/>
</dbReference>
<keyword evidence="7" id="KW-0677">Repeat</keyword>
<dbReference type="SUPFAM" id="SSF50044">
    <property type="entry name" value="SH3-domain"/>
    <property type="match status" value="1"/>
</dbReference>
<evidence type="ECO:0000256" key="5">
    <source>
        <dbReference type="ARBA" id="ARBA00022490"/>
    </source>
</evidence>
<protein>
    <submittedName>
        <fullName evidence="16">ArfGAP with SH3 domain, ankyrin repeat and PH domain 1b</fullName>
    </submittedName>
</protein>
<feature type="compositionally biased region" description="Polar residues" evidence="13">
    <location>
        <begin position="725"/>
        <end position="735"/>
    </location>
</feature>
<keyword evidence="10" id="KW-0472">Membrane</keyword>
<dbReference type="PROSITE" id="PS50297">
    <property type="entry name" value="ANK_REP_REGION"/>
    <property type="match status" value="1"/>
</dbReference>
<dbReference type="InterPro" id="IPR043593">
    <property type="entry name" value="ASAP"/>
</dbReference>
<feature type="region of interest" description="Disordered" evidence="13">
    <location>
        <begin position="638"/>
        <end position="661"/>
    </location>
</feature>
<evidence type="ECO:0000256" key="13">
    <source>
        <dbReference type="SAM" id="MobiDB-lite"/>
    </source>
</evidence>
<keyword evidence="4" id="KW-0343">GTPase activation</keyword>
<accession>A0A8C1WFW3</accession>
<dbReference type="PROSITE" id="PS50002">
    <property type="entry name" value="SH3"/>
    <property type="match status" value="1"/>
</dbReference>
<dbReference type="SMART" id="SM00248">
    <property type="entry name" value="ANK"/>
    <property type="match status" value="2"/>
</dbReference>
<dbReference type="Pfam" id="PF12796">
    <property type="entry name" value="Ank_2"/>
    <property type="match status" value="1"/>
</dbReference>
<organism evidence="16 17">
    <name type="scientific">Cyprinus carpio</name>
    <name type="common">Common carp</name>
    <dbReference type="NCBI Taxonomy" id="7962"/>
    <lineage>
        <taxon>Eukaryota</taxon>
        <taxon>Metazoa</taxon>
        <taxon>Chordata</taxon>
        <taxon>Craniata</taxon>
        <taxon>Vertebrata</taxon>
        <taxon>Euteleostomi</taxon>
        <taxon>Actinopterygii</taxon>
        <taxon>Neopterygii</taxon>
        <taxon>Teleostei</taxon>
        <taxon>Ostariophysi</taxon>
        <taxon>Cypriniformes</taxon>
        <taxon>Cyprinidae</taxon>
        <taxon>Cyprininae</taxon>
        <taxon>Cyprinus</taxon>
    </lineage>
</organism>
<evidence type="ECO:0000256" key="2">
    <source>
        <dbReference type="ARBA" id="ARBA00004496"/>
    </source>
</evidence>
<dbReference type="Gene3D" id="2.30.29.30">
    <property type="entry name" value="Pleckstrin-homology domain (PH domain)/Phosphotyrosine-binding domain (PTB)"/>
    <property type="match status" value="1"/>
</dbReference>
<evidence type="ECO:0000256" key="8">
    <source>
        <dbReference type="ARBA" id="ARBA00022833"/>
    </source>
</evidence>
<keyword evidence="9 11" id="KW-0040">ANK repeat</keyword>
<dbReference type="GO" id="GO:0005096">
    <property type="term" value="F:GTPase activator activity"/>
    <property type="evidence" value="ECO:0007669"/>
    <property type="project" value="UniProtKB-KW"/>
</dbReference>
<dbReference type="InterPro" id="IPR004148">
    <property type="entry name" value="BAR_dom"/>
</dbReference>
<dbReference type="InterPro" id="IPR001849">
    <property type="entry name" value="PH_domain"/>
</dbReference>
<dbReference type="Gene3D" id="1.25.40.20">
    <property type="entry name" value="Ankyrin repeat-containing domain"/>
    <property type="match status" value="1"/>
</dbReference>
<sequence>MMPDQISVSEFLSETTEDYNSPTTSSFITRLQSCRNTVSVLEEALDQDRTSLQKVKKSVKAIYNSGQDHIQNEETYAQALDKFGSNFISWDNPDLGTAFVKFSTLTKELSALLKNMLQSLSHNVIFTLDSLLKGDLKGVKGDLKKPFDKAWKDYETKFTKIEKEKREHAKQHGMIRTEITGAEIAEEMEKERRLFQLQMCEYLIKVNEIKTKKGVDLLQNLIKYYHAQCNFFQDGLKTADKLKQYIEKLAADLYNIKQTQDEEKKQLTALRDLIKSYLQLDQKEVGQDSQSKQGGYSMHQLQGNKEFGSEKKGYLLKKSDGLRKVWQRRKCSVKGGILTISHATSNRQPVKLNLLTCQVKPSTEDRKCFDLISHNRTYHFQAEDEQEFMIWISVLTNSKEEALNMAFRGEQGGGDDGLEDLTKAIIDDVLRMPGNEVCCDCGAPGASLSIHPSIHPPIYIVISFLTKMLAKNVGNSSFNEIMEANLPCPSPKPTPASDILWLKALKILSNFRKQLVCLDQYEGGETALHYAVRTGDHTSLHLVDFLVQNSGNLDKQTERGNTALHYCCQYEKQECLKLLLRGKPATDITNQNGETALDVARRLKIIQCEELVQATAGKFNLKVHVEYEWNLRLEELDESDDDLDDKPSPIKKVRSPRPQSFCHSYSLSPHDKLPLPGFTGQRDKQRLSYTALSNQMYSVSTDCTSSLVSDAPPLPPRNAGKGKLETQSLNTTKSTLGPRVLPKLPQKVSLRKIDTIHHPSMDKTNQPPEPVLFQKVLQSSDTPQKVVLADRPQPGDIAPKPQPSELPPKPGELPPKPQLSDLPPKPQLGDLPPKPQLKDLPPKPQLTDISPPKPLTAEVLHKPPPGEMTPKPQPPDTPAIIQQAELTPQPVQSSEDTNGSPTSAEETPVPLPRKINPIKSKMRRVKTIYDCQADNDDELTFVEGEVIVVMGEEDQEWWIGHIEGQPERKGVFPMSFVHILSD</sequence>
<comment type="subcellular location">
    <subcellularLocation>
        <location evidence="2">Cytoplasm</location>
    </subcellularLocation>
    <subcellularLocation>
        <location evidence="1">Membrane</location>
    </subcellularLocation>
</comment>
<evidence type="ECO:0000256" key="3">
    <source>
        <dbReference type="ARBA" id="ARBA00022443"/>
    </source>
</evidence>
<dbReference type="SUPFAM" id="SSF103657">
    <property type="entry name" value="BAR/IMD domain-like"/>
    <property type="match status" value="1"/>
</dbReference>
<feature type="compositionally biased region" description="Polar residues" evidence="13">
    <location>
        <begin position="884"/>
        <end position="905"/>
    </location>
</feature>
<dbReference type="Proteomes" id="UP000694700">
    <property type="component" value="Unplaced"/>
</dbReference>
<evidence type="ECO:0000259" key="15">
    <source>
        <dbReference type="PROSITE" id="PS50003"/>
    </source>
</evidence>
<evidence type="ECO:0000256" key="6">
    <source>
        <dbReference type="ARBA" id="ARBA00022723"/>
    </source>
</evidence>
<dbReference type="Ensembl" id="ENSCCRT00015067050.1">
    <property type="protein sequence ID" value="ENSCCRP00015064907.1"/>
    <property type="gene ID" value="ENSCCRG00015026022.1"/>
</dbReference>
<dbReference type="InterPro" id="IPR036770">
    <property type="entry name" value="Ankyrin_rpt-contain_sf"/>
</dbReference>
<proteinExistence type="predicted"/>
<evidence type="ECO:0000313" key="17">
    <source>
        <dbReference type="Proteomes" id="UP000694700"/>
    </source>
</evidence>
<keyword evidence="3 12" id="KW-0728">SH3 domain</keyword>
<feature type="domain" description="PH" evidence="15">
    <location>
        <begin position="308"/>
        <end position="400"/>
    </location>
</feature>
<dbReference type="InterPro" id="IPR027267">
    <property type="entry name" value="AH/BAR_dom_sf"/>
</dbReference>
<dbReference type="GO" id="GO:0016020">
    <property type="term" value="C:membrane"/>
    <property type="evidence" value="ECO:0007669"/>
    <property type="project" value="UniProtKB-SubCell"/>
</dbReference>
<dbReference type="InterPro" id="IPR037844">
    <property type="entry name" value="PH_ASAP"/>
</dbReference>
<evidence type="ECO:0000259" key="14">
    <source>
        <dbReference type="PROSITE" id="PS50002"/>
    </source>
</evidence>
<dbReference type="Pfam" id="PF14604">
    <property type="entry name" value="SH3_9"/>
    <property type="match status" value="1"/>
</dbReference>
<dbReference type="GO" id="GO:0005737">
    <property type="term" value="C:cytoplasm"/>
    <property type="evidence" value="ECO:0007669"/>
    <property type="project" value="UniProtKB-SubCell"/>
</dbReference>
<keyword evidence="8" id="KW-0862">Zinc</keyword>
<dbReference type="PROSITE" id="PS50003">
    <property type="entry name" value="PH_DOMAIN"/>
    <property type="match status" value="1"/>
</dbReference>
<dbReference type="AlphaFoldDB" id="A0A8C1WFW3"/>
<evidence type="ECO:0000256" key="11">
    <source>
        <dbReference type="PROSITE-ProRule" id="PRU00023"/>
    </source>
</evidence>
<evidence type="ECO:0000256" key="7">
    <source>
        <dbReference type="ARBA" id="ARBA00022737"/>
    </source>
</evidence>
<dbReference type="InterPro" id="IPR038016">
    <property type="entry name" value="ASAP1_SH3"/>
</dbReference>
<dbReference type="GO" id="GO:0046872">
    <property type="term" value="F:metal ion binding"/>
    <property type="evidence" value="ECO:0007669"/>
    <property type="project" value="UniProtKB-KW"/>
</dbReference>
<feature type="region of interest" description="Disordered" evidence="13">
    <location>
        <begin position="704"/>
        <end position="746"/>
    </location>
</feature>
<dbReference type="SMART" id="SM00233">
    <property type="entry name" value="PH"/>
    <property type="match status" value="1"/>
</dbReference>
<dbReference type="InterPro" id="IPR001452">
    <property type="entry name" value="SH3_domain"/>
</dbReference>
<evidence type="ECO:0000256" key="10">
    <source>
        <dbReference type="ARBA" id="ARBA00023136"/>
    </source>
</evidence>
<keyword evidence="5" id="KW-0963">Cytoplasm</keyword>
<dbReference type="FunFam" id="1.25.40.20:FF:000006">
    <property type="entry name" value="Arf-GAP with SH3 domain, ANK repeat and PH domain-containing protein 2"/>
    <property type="match status" value="1"/>
</dbReference>
<dbReference type="Pfam" id="PF16746">
    <property type="entry name" value="BAR_3"/>
    <property type="match status" value="1"/>
</dbReference>
<dbReference type="FunFam" id="2.30.30.40:FF:000012">
    <property type="entry name" value="Arf-GAP with SH3 domain, ANK repeat and PH domain-containing protein 2"/>
    <property type="match status" value="1"/>
</dbReference>
<dbReference type="InterPro" id="IPR036028">
    <property type="entry name" value="SH3-like_dom_sf"/>
</dbReference>
<dbReference type="FunFam" id="2.30.29.30:FF:000012">
    <property type="entry name" value="Arf-GAP with SH3 domain, ANK repeat and PH domain-containing protein 2"/>
    <property type="match status" value="1"/>
</dbReference>
<dbReference type="PROSITE" id="PS50088">
    <property type="entry name" value="ANK_REPEAT"/>
    <property type="match status" value="1"/>
</dbReference>
<feature type="region of interest" description="Disordered" evidence="13">
    <location>
        <begin position="789"/>
        <end position="917"/>
    </location>
</feature>
<evidence type="ECO:0000256" key="12">
    <source>
        <dbReference type="PROSITE-ProRule" id="PRU00192"/>
    </source>
</evidence>
<feature type="domain" description="SH3" evidence="14">
    <location>
        <begin position="920"/>
        <end position="982"/>
    </location>
</feature>